<proteinExistence type="predicted"/>
<protein>
    <recommendedName>
        <fullName evidence="3">Peptidase inhibitor family I36 protein</fullName>
    </recommendedName>
</protein>
<gene>
    <name evidence="1" type="ORF">QWM81_21590</name>
</gene>
<reference evidence="1" key="1">
    <citation type="submission" date="2023-06" db="EMBL/GenBank/DDBJ databases">
        <title>WGS-Sequencing of Streptomyces ficellus isolate 21 collected from sand in Gara Djebilet Iron Mine in Algeria.</title>
        <authorList>
            <person name="Zegers G.P."/>
            <person name="Gomez A."/>
            <person name="Gueddou A."/>
            <person name="Zahara A.F."/>
            <person name="Worth M."/>
            <person name="Sevigny J.L."/>
            <person name="Tisa L."/>
        </authorList>
    </citation>
    <scope>NUCLEOTIDE SEQUENCE</scope>
    <source>
        <strain evidence="1">AS11</strain>
    </source>
</reference>
<dbReference type="EMBL" id="JAUEPL010000035">
    <property type="protein sequence ID" value="MDN3296592.1"/>
    <property type="molecule type" value="Genomic_DNA"/>
</dbReference>
<name>A0ABT7ZBG4_9ACTN</name>
<keyword evidence="2" id="KW-1185">Reference proteome</keyword>
<comment type="caution">
    <text evidence="1">The sequence shown here is derived from an EMBL/GenBank/DDBJ whole genome shotgun (WGS) entry which is preliminary data.</text>
</comment>
<accession>A0ABT7ZBG4</accession>
<evidence type="ECO:0000313" key="1">
    <source>
        <dbReference type="EMBL" id="MDN3296592.1"/>
    </source>
</evidence>
<dbReference type="RefSeq" id="WP_290113862.1">
    <property type="nucleotide sequence ID" value="NZ_JAUEPL010000035.1"/>
</dbReference>
<evidence type="ECO:0008006" key="3">
    <source>
        <dbReference type="Google" id="ProtNLM"/>
    </source>
</evidence>
<evidence type="ECO:0000313" key="2">
    <source>
        <dbReference type="Proteomes" id="UP001174050"/>
    </source>
</evidence>
<sequence length="157" mass="16916">MIRKMTALAAAVTSSVVLFLPSGTASAESVDVRQITGQGKDACPQEAFCLYEYRMFNQEKPGRMWLVTEAVKDLDLRPHGAQVAASAVNNTSTRSMGTVRDSLGYEEYVVGGTTEYHNQHAGFAPPSHGAFISMDLNFCTDADLGPCTPPPPDGDWV</sequence>
<organism evidence="1 2">
    <name type="scientific">Streptomyces ficellus</name>
    <dbReference type="NCBI Taxonomy" id="1977088"/>
    <lineage>
        <taxon>Bacteria</taxon>
        <taxon>Bacillati</taxon>
        <taxon>Actinomycetota</taxon>
        <taxon>Actinomycetes</taxon>
        <taxon>Kitasatosporales</taxon>
        <taxon>Streptomycetaceae</taxon>
        <taxon>Streptomyces</taxon>
    </lineage>
</organism>
<dbReference type="Proteomes" id="UP001174050">
    <property type="component" value="Unassembled WGS sequence"/>
</dbReference>